<proteinExistence type="predicted"/>
<dbReference type="AlphaFoldDB" id="A0A2S7T0R3"/>
<sequence>MAANAICTLRYLYDDYIRVIMEFLQIKCTFNRQPIIFNMNLKNMNLIRAIIMLLVFSCLFSCSSQPRNFENPKYTDHIIEVVNGVEDSLPYKAALLFIDSSVVGKEFSPDDLYRLYKLRFYIFHNKLNSYKPALLYADSMMWVCSNYKLNDEGDKQFFAYKFSADAQYRLEQYKAAYENYESARRIADTVRSPYVRSRYFFSLGMTYYKEEKFQTSARLFAHAFEQLSSAHIPDTQYLDYYKQEVLANSGLAYNKAGNNDSAMYYYTQAAAFITNKEPLYPGKARRWEEALSVVYGNMADLYKQLGKWDSAEVYFAKSIAGNIQSGRNFQDRLFNQFKLADLYIDEKKYPAALALLNEIGAPDKLDSMASLPDDCLELAFRSTAVFSKYYSAIKNYENAFTYLQQYHMAQDVKWERMQKRKVHSLESGVDNASHEKQILRLQTDNKIRNQRIAILVLAFVVSICCILIIYYYMRLHKLNSQRLKIENEQIISKSSMIQEGLKKKIDTDRANYLALLENTEDCLWSLDPDLNILAYNKVYKEFIFVVSGKYPEVGEKDLLRDLDAEFYKNILKGYKVALSGAPFNSLDKGLNAKGVNYDFATRYVPVKNDFGEVVGITCSRKDITEYFTLTNSLKKNNEQFRNIAWMQSHSLRGPLTTIMGIANLLMEEEDKADSVKHHDLIRGMKEKLEEMDKIVNEIVKLTY</sequence>
<dbReference type="InterPro" id="IPR003661">
    <property type="entry name" value="HisK_dim/P_dom"/>
</dbReference>
<feature type="transmembrane region" description="Helical" evidence="3">
    <location>
        <begin position="452"/>
        <end position="473"/>
    </location>
</feature>
<dbReference type="Gene3D" id="1.10.287.130">
    <property type="match status" value="1"/>
</dbReference>
<evidence type="ECO:0000256" key="2">
    <source>
        <dbReference type="ARBA" id="ARBA00012438"/>
    </source>
</evidence>
<dbReference type="SUPFAM" id="SSF55785">
    <property type="entry name" value="PYP-like sensor domain (PAS domain)"/>
    <property type="match status" value="1"/>
</dbReference>
<comment type="catalytic activity">
    <reaction evidence="1">
        <text>ATP + protein L-histidine = ADP + protein N-phospho-L-histidine.</text>
        <dbReference type="EC" id="2.7.13.3"/>
    </reaction>
</comment>
<dbReference type="SUPFAM" id="SSF47384">
    <property type="entry name" value="Homodimeric domain of signal transducing histidine kinase"/>
    <property type="match status" value="1"/>
</dbReference>
<dbReference type="Proteomes" id="UP000239872">
    <property type="component" value="Unassembled WGS sequence"/>
</dbReference>
<name>A0A2S7T0R3_9BACT</name>
<evidence type="ECO:0000313" key="5">
    <source>
        <dbReference type="Proteomes" id="UP000239872"/>
    </source>
</evidence>
<dbReference type="SUPFAM" id="SSF48452">
    <property type="entry name" value="TPR-like"/>
    <property type="match status" value="2"/>
</dbReference>
<keyword evidence="3" id="KW-0812">Transmembrane</keyword>
<dbReference type="Gene3D" id="3.30.450.20">
    <property type="entry name" value="PAS domain"/>
    <property type="match status" value="1"/>
</dbReference>
<evidence type="ECO:0000256" key="3">
    <source>
        <dbReference type="SAM" id="Phobius"/>
    </source>
</evidence>
<comment type="caution">
    <text evidence="4">The sequence shown here is derived from an EMBL/GenBank/DDBJ whole genome shotgun (WGS) entry which is preliminary data.</text>
</comment>
<dbReference type="InterPro" id="IPR011990">
    <property type="entry name" value="TPR-like_helical_dom_sf"/>
</dbReference>
<evidence type="ECO:0000313" key="4">
    <source>
        <dbReference type="EMBL" id="PQJ12554.1"/>
    </source>
</evidence>
<keyword evidence="5" id="KW-1185">Reference proteome</keyword>
<dbReference type="Gene3D" id="1.25.40.10">
    <property type="entry name" value="Tetratricopeptide repeat domain"/>
    <property type="match status" value="2"/>
</dbReference>
<dbReference type="SMART" id="SM00028">
    <property type="entry name" value="TPR"/>
    <property type="match status" value="4"/>
</dbReference>
<keyword evidence="3" id="KW-0472">Membrane</keyword>
<dbReference type="CDD" id="cd00082">
    <property type="entry name" value="HisKA"/>
    <property type="match status" value="1"/>
</dbReference>
<dbReference type="EMBL" id="PPSL01000001">
    <property type="protein sequence ID" value="PQJ12554.1"/>
    <property type="molecule type" value="Genomic_DNA"/>
</dbReference>
<dbReference type="InterPro" id="IPR019734">
    <property type="entry name" value="TPR_rpt"/>
</dbReference>
<protein>
    <recommendedName>
        <fullName evidence="2">histidine kinase</fullName>
        <ecNumber evidence="2">2.7.13.3</ecNumber>
    </recommendedName>
</protein>
<dbReference type="InterPro" id="IPR036097">
    <property type="entry name" value="HisK_dim/P_sf"/>
</dbReference>
<reference evidence="4 5" key="1">
    <citation type="submission" date="2018-01" db="EMBL/GenBank/DDBJ databases">
        <title>A novel member of the phylum Bacteroidetes isolated from glacier ice.</title>
        <authorList>
            <person name="Liu Q."/>
            <person name="Xin Y.-H."/>
        </authorList>
    </citation>
    <scope>NUCLEOTIDE SEQUENCE [LARGE SCALE GENOMIC DNA]</scope>
    <source>
        <strain evidence="4 5">RB1R16</strain>
    </source>
</reference>
<dbReference type="InterPro" id="IPR035965">
    <property type="entry name" value="PAS-like_dom_sf"/>
</dbReference>
<evidence type="ECO:0000256" key="1">
    <source>
        <dbReference type="ARBA" id="ARBA00000085"/>
    </source>
</evidence>
<gene>
    <name evidence="4" type="ORF">CJD36_002060</name>
</gene>
<dbReference type="GO" id="GO:0000155">
    <property type="term" value="F:phosphorelay sensor kinase activity"/>
    <property type="evidence" value="ECO:0007669"/>
    <property type="project" value="InterPro"/>
</dbReference>
<keyword evidence="3" id="KW-1133">Transmembrane helix</keyword>
<organism evidence="4 5">
    <name type="scientific">Flavipsychrobacter stenotrophus</name>
    <dbReference type="NCBI Taxonomy" id="2077091"/>
    <lineage>
        <taxon>Bacteria</taxon>
        <taxon>Pseudomonadati</taxon>
        <taxon>Bacteroidota</taxon>
        <taxon>Chitinophagia</taxon>
        <taxon>Chitinophagales</taxon>
        <taxon>Chitinophagaceae</taxon>
        <taxon>Flavipsychrobacter</taxon>
    </lineage>
</organism>
<accession>A0A2S7T0R3</accession>
<dbReference type="EC" id="2.7.13.3" evidence="2"/>